<dbReference type="EMBL" id="AUZY01008819">
    <property type="protein sequence ID" value="EQD44751.1"/>
    <property type="molecule type" value="Genomic_DNA"/>
</dbReference>
<gene>
    <name evidence="4" type="ORF">B1B_13396</name>
</gene>
<reference evidence="4" key="2">
    <citation type="journal article" date="2014" name="ISME J.">
        <title>Microbial stratification in low pH oxic and suboxic macroscopic growths along an acid mine drainage.</title>
        <authorList>
            <person name="Mendez-Garcia C."/>
            <person name="Mesa V."/>
            <person name="Sprenger R.R."/>
            <person name="Richter M."/>
            <person name="Diez M.S."/>
            <person name="Solano J."/>
            <person name="Bargiela R."/>
            <person name="Golyshina O.V."/>
            <person name="Manteca A."/>
            <person name="Ramos J.L."/>
            <person name="Gallego J.R."/>
            <person name="Llorente I."/>
            <person name="Martins Dos Santos V.A."/>
            <person name="Jensen O.N."/>
            <person name="Pelaez A.I."/>
            <person name="Sanchez J."/>
            <person name="Ferrer M."/>
        </authorList>
    </citation>
    <scope>NUCLEOTIDE SEQUENCE</scope>
</reference>
<dbReference type="GO" id="GO:0008609">
    <property type="term" value="F:alkylglycerone-phosphate synthase activity"/>
    <property type="evidence" value="ECO:0007669"/>
    <property type="project" value="InterPro"/>
</dbReference>
<evidence type="ECO:0000259" key="3">
    <source>
        <dbReference type="PROSITE" id="PS51387"/>
    </source>
</evidence>
<sequence>MRSKRAESPPTPTLPSDPLRWGDGTQAYPREGIRAIEEYFERELGAATPPPHSGRERPPPSGPSRLREADLEGLRMRVSGEVSTEEQDRVCYSFGRSYEDLIAWRDLQPVPTTDAVLWPTSADELQAVLAFASAQDLAVVPWGGGTSLARGVTPLTGSHRAVLTICLGRLNRPLGIDPPDRLRPLRRRARAAPRSRAIFAREA</sequence>
<feature type="region of interest" description="Disordered" evidence="2">
    <location>
        <begin position="40"/>
        <end position="71"/>
    </location>
</feature>
<evidence type="ECO:0000256" key="2">
    <source>
        <dbReference type="SAM" id="MobiDB-lite"/>
    </source>
</evidence>
<evidence type="ECO:0000313" key="4">
    <source>
        <dbReference type="EMBL" id="EQD44751.1"/>
    </source>
</evidence>
<dbReference type="InterPro" id="IPR036318">
    <property type="entry name" value="FAD-bd_PCMH-like_sf"/>
</dbReference>
<comment type="similarity">
    <text evidence="1">Belongs to the FAD-binding oxidoreductase/transferase type 4 family.</text>
</comment>
<reference evidence="4" key="1">
    <citation type="submission" date="2013-08" db="EMBL/GenBank/DDBJ databases">
        <authorList>
            <person name="Mendez C."/>
            <person name="Richter M."/>
            <person name="Ferrer M."/>
            <person name="Sanchez J."/>
        </authorList>
    </citation>
    <scope>NUCLEOTIDE SEQUENCE</scope>
</reference>
<dbReference type="GO" id="GO:0071949">
    <property type="term" value="F:FAD binding"/>
    <property type="evidence" value="ECO:0007669"/>
    <property type="project" value="InterPro"/>
</dbReference>
<dbReference type="Pfam" id="PF01565">
    <property type="entry name" value="FAD_binding_4"/>
    <property type="match status" value="1"/>
</dbReference>
<feature type="domain" description="FAD-binding PCMH-type" evidence="3">
    <location>
        <begin position="109"/>
        <end position="203"/>
    </location>
</feature>
<name>T0Z9W3_9ZZZZ</name>
<dbReference type="PANTHER" id="PTHR46568">
    <property type="entry name" value="ALKYLDIHYDROXYACETONEPHOSPHATE SYNTHASE, PEROXISOMAL"/>
    <property type="match status" value="1"/>
</dbReference>
<dbReference type="InterPro" id="IPR016167">
    <property type="entry name" value="FAD-bd_PCMH_sub1"/>
</dbReference>
<dbReference type="GO" id="GO:0008610">
    <property type="term" value="P:lipid biosynthetic process"/>
    <property type="evidence" value="ECO:0007669"/>
    <property type="project" value="InterPro"/>
</dbReference>
<dbReference type="SUPFAM" id="SSF56176">
    <property type="entry name" value="FAD-binding/transporter-associated domain-like"/>
    <property type="match status" value="1"/>
</dbReference>
<dbReference type="PROSITE" id="PS51387">
    <property type="entry name" value="FAD_PCMH"/>
    <property type="match status" value="1"/>
</dbReference>
<dbReference type="InterPro" id="IPR006094">
    <property type="entry name" value="Oxid_FAD_bind_N"/>
</dbReference>
<feature type="region of interest" description="Disordered" evidence="2">
    <location>
        <begin position="1"/>
        <end position="27"/>
    </location>
</feature>
<protein>
    <submittedName>
        <fullName evidence="4">Flavoprotein</fullName>
    </submittedName>
</protein>
<accession>T0Z9W3</accession>
<dbReference type="InterPro" id="IPR016166">
    <property type="entry name" value="FAD-bd_PCMH"/>
</dbReference>
<evidence type="ECO:0000256" key="1">
    <source>
        <dbReference type="ARBA" id="ARBA00008000"/>
    </source>
</evidence>
<organism evidence="4">
    <name type="scientific">mine drainage metagenome</name>
    <dbReference type="NCBI Taxonomy" id="410659"/>
    <lineage>
        <taxon>unclassified sequences</taxon>
        <taxon>metagenomes</taxon>
        <taxon>ecological metagenomes</taxon>
    </lineage>
</organism>
<dbReference type="InterPro" id="IPR025650">
    <property type="entry name" value="Alkyl-DHAP_Synthase"/>
</dbReference>
<comment type="caution">
    <text evidence="4">The sequence shown here is derived from an EMBL/GenBank/DDBJ whole genome shotgun (WGS) entry which is preliminary data.</text>
</comment>
<proteinExistence type="inferred from homology"/>
<dbReference type="Gene3D" id="3.30.43.10">
    <property type="entry name" value="Uridine Diphospho-n-acetylenolpyruvylglucosamine Reductase, domain 2"/>
    <property type="match status" value="1"/>
</dbReference>
<dbReference type="AlphaFoldDB" id="T0Z9W3"/>
<dbReference type="PANTHER" id="PTHR46568:SF1">
    <property type="entry name" value="ALKYLDIHYDROXYACETONEPHOSPHATE SYNTHASE, PEROXISOMAL"/>
    <property type="match status" value="1"/>
</dbReference>